<dbReference type="Pfam" id="PF03184">
    <property type="entry name" value="DDE_1"/>
    <property type="match status" value="1"/>
</dbReference>
<evidence type="ECO:0000313" key="3">
    <source>
        <dbReference type="Proteomes" id="UP000285060"/>
    </source>
</evidence>
<proteinExistence type="predicted"/>
<dbReference type="Gene3D" id="3.30.420.10">
    <property type="entry name" value="Ribonuclease H-like superfamily/Ribonuclease H"/>
    <property type="match status" value="1"/>
</dbReference>
<dbReference type="EMBL" id="QUSY01001494">
    <property type="protein sequence ID" value="RHY24802.1"/>
    <property type="molecule type" value="Genomic_DNA"/>
</dbReference>
<dbReference type="AlphaFoldDB" id="A0A3R6WGC8"/>
<gene>
    <name evidence="2" type="ORF">DYB32_008683</name>
</gene>
<dbReference type="GO" id="GO:0003677">
    <property type="term" value="F:DNA binding"/>
    <property type="evidence" value="ECO:0007669"/>
    <property type="project" value="TreeGrafter"/>
</dbReference>
<accession>A0A3R6WGC8</accession>
<dbReference type="PANTHER" id="PTHR19303:SF57">
    <property type="entry name" value="HTH CENPB-TYPE DOMAIN-CONTAINING PROTEIN"/>
    <property type="match status" value="1"/>
</dbReference>
<comment type="caution">
    <text evidence="2">The sequence shown here is derived from an EMBL/GenBank/DDBJ whole genome shotgun (WGS) entry which is preliminary data.</text>
</comment>
<dbReference type="PANTHER" id="PTHR19303">
    <property type="entry name" value="TRANSPOSON"/>
    <property type="match status" value="1"/>
</dbReference>
<dbReference type="InterPro" id="IPR004875">
    <property type="entry name" value="DDE_SF_endonuclease_dom"/>
</dbReference>
<dbReference type="InterPro" id="IPR050863">
    <property type="entry name" value="CenT-Element_Derived"/>
</dbReference>
<dbReference type="VEuPathDB" id="FungiDB:H310_08284"/>
<reference evidence="2 3" key="1">
    <citation type="submission" date="2018-08" db="EMBL/GenBank/DDBJ databases">
        <title>Aphanomyces genome sequencing and annotation.</title>
        <authorList>
            <person name="Minardi D."/>
            <person name="Oidtmann B."/>
            <person name="Van Der Giezen M."/>
            <person name="Studholme D.J."/>
        </authorList>
    </citation>
    <scope>NUCLEOTIDE SEQUENCE [LARGE SCALE GENOMIC DNA]</scope>
    <source>
        <strain evidence="2 3">NJM0002</strain>
    </source>
</reference>
<dbReference type="Proteomes" id="UP000285060">
    <property type="component" value="Unassembled WGS sequence"/>
</dbReference>
<dbReference type="InterPro" id="IPR036397">
    <property type="entry name" value="RNaseH_sf"/>
</dbReference>
<dbReference type="VEuPathDB" id="FungiDB:H310_09757"/>
<organism evidence="2 3">
    <name type="scientific">Aphanomyces invadans</name>
    <dbReference type="NCBI Taxonomy" id="157072"/>
    <lineage>
        <taxon>Eukaryota</taxon>
        <taxon>Sar</taxon>
        <taxon>Stramenopiles</taxon>
        <taxon>Oomycota</taxon>
        <taxon>Saprolegniomycetes</taxon>
        <taxon>Saprolegniales</taxon>
        <taxon>Verrucalvaceae</taxon>
        <taxon>Aphanomyces</taxon>
    </lineage>
</organism>
<feature type="domain" description="DDE-1" evidence="1">
    <location>
        <begin position="188"/>
        <end position="363"/>
    </location>
</feature>
<name>A0A3R6WGC8_9STRA</name>
<dbReference type="GO" id="GO:0005634">
    <property type="term" value="C:nucleus"/>
    <property type="evidence" value="ECO:0007669"/>
    <property type="project" value="TreeGrafter"/>
</dbReference>
<evidence type="ECO:0000259" key="1">
    <source>
        <dbReference type="Pfam" id="PF03184"/>
    </source>
</evidence>
<protein>
    <recommendedName>
        <fullName evidence="1">DDE-1 domain-containing protein</fullName>
    </recommendedName>
</protein>
<evidence type="ECO:0000313" key="2">
    <source>
        <dbReference type="EMBL" id="RHY24802.1"/>
    </source>
</evidence>
<sequence>MSYRKVATELSVPYSSVRNWSRVSESLHVFKGNKKSKNLPGAGRPTIIPEPSALLDFMNARRQQERALTCSHMINFLKKNQGEWLKAYLARQKVGCGYDHLLRLLQDFCRRNGYTHQQACMSKRIVTDLESTRIDFAKEFHEKHGHVPDNCVYNVDETAIHFDMPPRYIWAQRGGSSKISQGEKHSYRMTAVLTIRRDGVKLPILFVIRGQVGGRIDTNEVPTYPTGHYYVMQSKAWMDSNVWEQYLWFVLAERIQGRSLLVLDNFESHVSADAINSASLTGFDVCPLPPNATSHCQPLDVSIMAPFKRHLRDLWIAEDLVSSNDENDDDWLSPAAHVKRLTMIKRAIQAWERITPDQVRGSFLKAIPKL</sequence>
<keyword evidence="3" id="KW-1185">Reference proteome</keyword>